<dbReference type="Proteomes" id="UP001054252">
    <property type="component" value="Unassembled WGS sequence"/>
</dbReference>
<reference evidence="1 2" key="1">
    <citation type="journal article" date="2021" name="Commun. Biol.">
        <title>The genome of Shorea leprosula (Dipterocarpaceae) highlights the ecological relevance of drought in aseasonal tropical rainforests.</title>
        <authorList>
            <person name="Ng K.K.S."/>
            <person name="Kobayashi M.J."/>
            <person name="Fawcett J.A."/>
            <person name="Hatakeyama M."/>
            <person name="Paape T."/>
            <person name="Ng C.H."/>
            <person name="Ang C.C."/>
            <person name="Tnah L.H."/>
            <person name="Lee C.T."/>
            <person name="Nishiyama T."/>
            <person name="Sese J."/>
            <person name="O'Brien M.J."/>
            <person name="Copetti D."/>
            <person name="Mohd Noor M.I."/>
            <person name="Ong R.C."/>
            <person name="Putra M."/>
            <person name="Sireger I.Z."/>
            <person name="Indrioko S."/>
            <person name="Kosugi Y."/>
            <person name="Izuno A."/>
            <person name="Isagi Y."/>
            <person name="Lee S.L."/>
            <person name="Shimizu K.K."/>
        </authorList>
    </citation>
    <scope>NUCLEOTIDE SEQUENCE [LARGE SCALE GENOMIC DNA]</scope>
    <source>
        <strain evidence="1">214</strain>
    </source>
</reference>
<protein>
    <submittedName>
        <fullName evidence="1">Uncharacterized protein</fullName>
    </submittedName>
</protein>
<organism evidence="1 2">
    <name type="scientific">Rubroshorea leprosula</name>
    <dbReference type="NCBI Taxonomy" id="152421"/>
    <lineage>
        <taxon>Eukaryota</taxon>
        <taxon>Viridiplantae</taxon>
        <taxon>Streptophyta</taxon>
        <taxon>Embryophyta</taxon>
        <taxon>Tracheophyta</taxon>
        <taxon>Spermatophyta</taxon>
        <taxon>Magnoliopsida</taxon>
        <taxon>eudicotyledons</taxon>
        <taxon>Gunneridae</taxon>
        <taxon>Pentapetalae</taxon>
        <taxon>rosids</taxon>
        <taxon>malvids</taxon>
        <taxon>Malvales</taxon>
        <taxon>Dipterocarpaceae</taxon>
        <taxon>Rubroshorea</taxon>
    </lineage>
</organism>
<accession>A0AAV5LBV3</accession>
<evidence type="ECO:0000313" key="1">
    <source>
        <dbReference type="EMBL" id="GKV34389.1"/>
    </source>
</evidence>
<dbReference type="EMBL" id="BPVZ01000105">
    <property type="protein sequence ID" value="GKV34389.1"/>
    <property type="molecule type" value="Genomic_DNA"/>
</dbReference>
<sequence length="94" mass="10806">MLLTYMSLKFQDAVDGAWVHSIGFPKTMIVVDRQHPQLIGVGKSRSTHFFDGCQTEVDMIDDRWSLGSLNWVDFCHGDLQIPFKVTFKTCIRLE</sequence>
<name>A0AAV5LBV3_9ROSI</name>
<dbReference type="AlphaFoldDB" id="A0AAV5LBV3"/>
<keyword evidence="2" id="KW-1185">Reference proteome</keyword>
<gene>
    <name evidence="1" type="ORF">SLEP1_g42764</name>
</gene>
<comment type="caution">
    <text evidence="1">The sequence shown here is derived from an EMBL/GenBank/DDBJ whole genome shotgun (WGS) entry which is preliminary data.</text>
</comment>
<evidence type="ECO:0000313" key="2">
    <source>
        <dbReference type="Proteomes" id="UP001054252"/>
    </source>
</evidence>
<proteinExistence type="predicted"/>